<dbReference type="AlphaFoldDB" id="A0A8S0WWX8"/>
<gene>
    <name evidence="2" type="ORF">AAE3_LOCUS10042</name>
</gene>
<dbReference type="InterPro" id="IPR004242">
    <property type="entry name" value="Transposase_21"/>
</dbReference>
<feature type="region of interest" description="Disordered" evidence="1">
    <location>
        <begin position="136"/>
        <end position="157"/>
    </location>
</feature>
<accession>A0A8S0WWX8</accession>
<proteinExistence type="predicted"/>
<evidence type="ECO:0000313" key="3">
    <source>
        <dbReference type="Proteomes" id="UP000467700"/>
    </source>
</evidence>
<comment type="caution">
    <text evidence="2">The sequence shown here is derived from an EMBL/GenBank/DDBJ whole genome shotgun (WGS) entry which is preliminary data.</text>
</comment>
<evidence type="ECO:0000256" key="1">
    <source>
        <dbReference type="SAM" id="MobiDB-lite"/>
    </source>
</evidence>
<protein>
    <submittedName>
        <fullName evidence="2">Uncharacterized protein</fullName>
    </submittedName>
</protein>
<sequence>MPRDSDVLCAFCDTWMMCAREHARRVLLETPYSAPSQTLATKSRCVAAIVAISDDDSSEGDDDSSDSEVVEPILPSIQHEQAVLDVDMDPPDTDTINLTVAPATLHDSSEENTHRAALFSWQEQQAFSADNMVLDHNSDSEQEDSSGATHPVSEEDLIDDDDEDCYLDWDTFEYGKNGLSAWDVLSEGYEREAASIAEKLNKGYAKAPLAFLCNPLLPKIDSLHAHVAFLAGFKPESSLKFCPHCKELRFQANGTPQCYFTYVPIIPHLITSFSNKKCAEEMQYHANHVHEPGKMTDVFDGSAYRDLLTQTVKIDGKDLGCTYFSDDRDIAFGLSTDGFAPLKRRKDTAWPLILFNFNLPPEICFHMNEILALGVIPGPKKPVDIDLFLWPVILEFIQLAWGVAAFDILNSAMFAL</sequence>
<evidence type="ECO:0000313" key="2">
    <source>
        <dbReference type="EMBL" id="CAA7267806.1"/>
    </source>
</evidence>
<reference evidence="2 3" key="1">
    <citation type="submission" date="2020-01" db="EMBL/GenBank/DDBJ databases">
        <authorList>
            <person name="Gupta K D."/>
        </authorList>
    </citation>
    <scope>NUCLEOTIDE SEQUENCE [LARGE SCALE GENOMIC DNA]</scope>
</reference>
<dbReference type="Pfam" id="PF02992">
    <property type="entry name" value="Transposase_21"/>
    <property type="match status" value="1"/>
</dbReference>
<keyword evidence="3" id="KW-1185">Reference proteome</keyword>
<name>A0A8S0WWX8_CYCAE</name>
<dbReference type="Proteomes" id="UP000467700">
    <property type="component" value="Unassembled WGS sequence"/>
</dbReference>
<organism evidence="2 3">
    <name type="scientific">Cyclocybe aegerita</name>
    <name type="common">Black poplar mushroom</name>
    <name type="synonym">Agrocybe aegerita</name>
    <dbReference type="NCBI Taxonomy" id="1973307"/>
    <lineage>
        <taxon>Eukaryota</taxon>
        <taxon>Fungi</taxon>
        <taxon>Dikarya</taxon>
        <taxon>Basidiomycota</taxon>
        <taxon>Agaricomycotina</taxon>
        <taxon>Agaricomycetes</taxon>
        <taxon>Agaricomycetidae</taxon>
        <taxon>Agaricales</taxon>
        <taxon>Agaricineae</taxon>
        <taxon>Bolbitiaceae</taxon>
        <taxon>Cyclocybe</taxon>
    </lineage>
</organism>
<dbReference type="OrthoDB" id="3251442at2759"/>
<dbReference type="EMBL" id="CACVBS010000063">
    <property type="protein sequence ID" value="CAA7267806.1"/>
    <property type="molecule type" value="Genomic_DNA"/>
</dbReference>